<dbReference type="Pfam" id="PF00149">
    <property type="entry name" value="Metallophos"/>
    <property type="match status" value="1"/>
</dbReference>
<comment type="caution">
    <text evidence="3">The sequence shown here is derived from an EMBL/GenBank/DDBJ whole genome shotgun (WGS) entry which is preliminary data.</text>
</comment>
<gene>
    <name evidence="3" type="ORF">DYBT9275_01533</name>
</gene>
<dbReference type="InterPro" id="IPR004843">
    <property type="entry name" value="Calcineurin-like_PHP"/>
</dbReference>
<dbReference type="EMBL" id="CAJRAF010000001">
    <property type="protein sequence ID" value="CAG4995045.1"/>
    <property type="molecule type" value="Genomic_DNA"/>
</dbReference>
<evidence type="ECO:0000313" key="3">
    <source>
        <dbReference type="EMBL" id="CAG4995045.1"/>
    </source>
</evidence>
<dbReference type="Gene3D" id="3.60.21.10">
    <property type="match status" value="1"/>
</dbReference>
<name>A0A916JC98_9BACT</name>
<feature type="domain" description="Calcineurin-like phosphoesterase" evidence="2">
    <location>
        <begin position="64"/>
        <end position="269"/>
    </location>
</feature>
<feature type="chain" id="PRO_5036758503" description="Calcineurin-like phosphoesterase domain-containing protein" evidence="1">
    <location>
        <begin position="24"/>
        <end position="360"/>
    </location>
</feature>
<feature type="signal peptide" evidence="1">
    <location>
        <begin position="1"/>
        <end position="23"/>
    </location>
</feature>
<dbReference type="SUPFAM" id="SSF56300">
    <property type="entry name" value="Metallo-dependent phosphatases"/>
    <property type="match status" value="1"/>
</dbReference>
<dbReference type="InterPro" id="IPR029052">
    <property type="entry name" value="Metallo-depent_PP-like"/>
</dbReference>
<protein>
    <recommendedName>
        <fullName evidence="2">Calcineurin-like phosphoesterase domain-containing protein</fullName>
    </recommendedName>
</protein>
<proteinExistence type="predicted"/>
<reference evidence="3" key="1">
    <citation type="submission" date="2021-04" db="EMBL/GenBank/DDBJ databases">
        <authorList>
            <person name="Rodrigo-Torres L."/>
            <person name="Arahal R. D."/>
            <person name="Lucena T."/>
        </authorList>
    </citation>
    <scope>NUCLEOTIDE SEQUENCE</scope>
    <source>
        <strain evidence="3">CECT 9275</strain>
    </source>
</reference>
<accession>A0A916JC98</accession>
<keyword evidence="4" id="KW-1185">Reference proteome</keyword>
<sequence>MKSNLQLLYGVLLLWILSQSAIAQKSDYVSPKLTDPASWSLVLLPDPQTYVKFERNQAIFDLMTSWVSENIDPLQIKMVLCTGDLVEQNELLAPDGVNGNQTSKAQWQAVSRAFGRLDGKVPYVAATGNHDYGFKSAENRNSRYNEYFPVDKNILSQKLLREVGTDFLGQPTLANAVYDFTSPHGKNYLIMVLEFAPRNDVITWAKKVIEQPKYKDHQVIVLTHSYMDSDNQHIVKEEYPLTDVNYGAAMFSRLVRPSTNIRMVFAGHIGSPDSPKEHVAFRTDLNSAGKPVQQMVFNAQAMGGGWHGNGGDGWLRILEFLPDGKTVKVKTFSPLFAISPTTRQYAWRTEPFDQFTFTLD</sequence>
<keyword evidence="1" id="KW-0732">Signal</keyword>
<evidence type="ECO:0000313" key="4">
    <source>
        <dbReference type="Proteomes" id="UP000680038"/>
    </source>
</evidence>
<dbReference type="PANTHER" id="PTHR43143:SF5">
    <property type="entry name" value="SECRETED PROTEIN"/>
    <property type="match status" value="1"/>
</dbReference>
<dbReference type="PANTHER" id="PTHR43143">
    <property type="entry name" value="METALLOPHOSPHOESTERASE, CALCINEURIN SUPERFAMILY"/>
    <property type="match status" value="1"/>
</dbReference>
<evidence type="ECO:0000256" key="1">
    <source>
        <dbReference type="SAM" id="SignalP"/>
    </source>
</evidence>
<dbReference type="AlphaFoldDB" id="A0A916JC98"/>
<dbReference type="InterPro" id="IPR051918">
    <property type="entry name" value="STPP_CPPED1"/>
</dbReference>
<organism evidence="3 4">
    <name type="scientific">Dyadobacter helix</name>
    <dbReference type="NCBI Taxonomy" id="2822344"/>
    <lineage>
        <taxon>Bacteria</taxon>
        <taxon>Pseudomonadati</taxon>
        <taxon>Bacteroidota</taxon>
        <taxon>Cytophagia</taxon>
        <taxon>Cytophagales</taxon>
        <taxon>Spirosomataceae</taxon>
        <taxon>Dyadobacter</taxon>
    </lineage>
</organism>
<dbReference type="GO" id="GO:0016787">
    <property type="term" value="F:hydrolase activity"/>
    <property type="evidence" value="ECO:0007669"/>
    <property type="project" value="InterPro"/>
</dbReference>
<dbReference type="Proteomes" id="UP000680038">
    <property type="component" value="Unassembled WGS sequence"/>
</dbReference>
<evidence type="ECO:0000259" key="2">
    <source>
        <dbReference type="Pfam" id="PF00149"/>
    </source>
</evidence>
<dbReference type="RefSeq" id="WP_215238172.1">
    <property type="nucleotide sequence ID" value="NZ_CAJRAF010000001.1"/>
</dbReference>